<dbReference type="GeneID" id="25319259"/>
<dbReference type="STRING" id="1408163.A0A0F4YLE6"/>
<dbReference type="PANTHER" id="PTHR35872:SF1">
    <property type="entry name" value="ALPHA-L-RHAMNOSIDASE C"/>
    <property type="match status" value="1"/>
</dbReference>
<dbReference type="OrthoDB" id="6407410at2759"/>
<sequence length="318" mass="36018">MDRDEPNKSTTENTSYVKLSSQSAVLGADSIDAAHTLRAQRSHDSSEDQLLSAHHLPPLPWKITIAIALRRFWRWFLTPIGFLVTIYGLNVVAWGGMLFLLICNAAPAMCHPSCNDINSPRRIWIEIDSQILNALFCVTGFGLAPWRFRDLYWWVVWRCGRTDEARSVGIRRLAGIHRGWYRLPGSDSLAGSDSLDSNNPAVPIPPSRMPDPPLTGVYAPPTKPWKMSFLIWCNIWNTIFQACLAGCMWGLNRYNRPSWTTGLFIALAFIVAGMAGWTEFSEGRRVKKIEGAPMSEEERRARAQMSEKQRQLEMHEPC</sequence>
<feature type="region of interest" description="Disordered" evidence="1">
    <location>
        <begin position="291"/>
        <end position="318"/>
    </location>
</feature>
<keyword evidence="2" id="KW-0472">Membrane</keyword>
<protein>
    <recommendedName>
        <fullName evidence="5">Alpha-L-rhamnosidase C</fullName>
    </recommendedName>
</protein>
<gene>
    <name evidence="3" type="ORF">T310_6982</name>
</gene>
<dbReference type="InterPro" id="IPR021369">
    <property type="entry name" value="DUF2985"/>
</dbReference>
<feature type="transmembrane region" description="Helical" evidence="2">
    <location>
        <begin position="80"/>
        <end position="102"/>
    </location>
</feature>
<dbReference type="Proteomes" id="UP000053958">
    <property type="component" value="Unassembled WGS sequence"/>
</dbReference>
<proteinExistence type="predicted"/>
<feature type="transmembrane region" description="Helical" evidence="2">
    <location>
        <begin position="257"/>
        <end position="278"/>
    </location>
</feature>
<comment type="caution">
    <text evidence="3">The sequence shown here is derived from an EMBL/GenBank/DDBJ whole genome shotgun (WGS) entry which is preliminary data.</text>
</comment>
<evidence type="ECO:0000313" key="3">
    <source>
        <dbReference type="EMBL" id="KKA19059.1"/>
    </source>
</evidence>
<dbReference type="EMBL" id="LASV01000386">
    <property type="protein sequence ID" value="KKA19059.1"/>
    <property type="molecule type" value="Genomic_DNA"/>
</dbReference>
<evidence type="ECO:0008006" key="5">
    <source>
        <dbReference type="Google" id="ProtNLM"/>
    </source>
</evidence>
<keyword evidence="2" id="KW-1133">Transmembrane helix</keyword>
<evidence type="ECO:0000256" key="2">
    <source>
        <dbReference type="SAM" id="Phobius"/>
    </source>
</evidence>
<keyword evidence="2" id="KW-0812">Transmembrane</keyword>
<keyword evidence="4" id="KW-1185">Reference proteome</keyword>
<accession>A0A0F4YLE6</accession>
<evidence type="ECO:0000313" key="4">
    <source>
        <dbReference type="Proteomes" id="UP000053958"/>
    </source>
</evidence>
<dbReference type="Pfam" id="PF11204">
    <property type="entry name" value="DUF2985"/>
    <property type="match status" value="1"/>
</dbReference>
<dbReference type="PANTHER" id="PTHR35872">
    <property type="entry name" value="INTEGRAL MEMBRANE PROTEIN (AFU_ORTHOLOGUE AFUA_5G07110)"/>
    <property type="match status" value="1"/>
</dbReference>
<evidence type="ECO:0000256" key="1">
    <source>
        <dbReference type="SAM" id="MobiDB-lite"/>
    </source>
</evidence>
<reference evidence="3 4" key="1">
    <citation type="submission" date="2015-04" db="EMBL/GenBank/DDBJ databases">
        <authorList>
            <person name="Heijne W.H."/>
            <person name="Fedorova N.D."/>
            <person name="Nierman W.C."/>
            <person name="Vollebregt A.W."/>
            <person name="Zhao Z."/>
            <person name="Wu L."/>
            <person name="Kumar M."/>
            <person name="Stam H."/>
            <person name="van den Berg M.A."/>
            <person name="Pel H.J."/>
        </authorList>
    </citation>
    <scope>NUCLEOTIDE SEQUENCE [LARGE SCALE GENOMIC DNA]</scope>
    <source>
        <strain evidence="3 4">CBS 393.64</strain>
    </source>
</reference>
<dbReference type="RefSeq" id="XP_013325671.1">
    <property type="nucleotide sequence ID" value="XM_013470217.1"/>
</dbReference>
<organism evidence="3 4">
    <name type="scientific">Rasamsonia emersonii (strain ATCC 16479 / CBS 393.64 / IMI 116815)</name>
    <dbReference type="NCBI Taxonomy" id="1408163"/>
    <lineage>
        <taxon>Eukaryota</taxon>
        <taxon>Fungi</taxon>
        <taxon>Dikarya</taxon>
        <taxon>Ascomycota</taxon>
        <taxon>Pezizomycotina</taxon>
        <taxon>Eurotiomycetes</taxon>
        <taxon>Eurotiomycetidae</taxon>
        <taxon>Eurotiales</taxon>
        <taxon>Trichocomaceae</taxon>
        <taxon>Rasamsonia</taxon>
    </lineage>
</organism>
<dbReference type="AlphaFoldDB" id="A0A0F4YLE6"/>
<name>A0A0F4YLE6_RASE3</name>